<keyword evidence="2 4" id="KW-0863">Zinc-finger</keyword>
<evidence type="ECO:0000313" key="7">
    <source>
        <dbReference type="Proteomes" id="UP000256964"/>
    </source>
</evidence>
<evidence type="ECO:0000313" key="6">
    <source>
        <dbReference type="EMBL" id="RDX57336.1"/>
    </source>
</evidence>
<dbReference type="GO" id="GO:0008270">
    <property type="term" value="F:zinc ion binding"/>
    <property type="evidence" value="ECO:0007669"/>
    <property type="project" value="UniProtKB-KW"/>
</dbReference>
<dbReference type="SUPFAM" id="SSF144232">
    <property type="entry name" value="HIT/MYND zinc finger-like"/>
    <property type="match status" value="1"/>
</dbReference>
<keyword evidence="3" id="KW-0862">Zinc</keyword>
<evidence type="ECO:0000256" key="2">
    <source>
        <dbReference type="ARBA" id="ARBA00022771"/>
    </source>
</evidence>
<sequence length="450" mass="49880">MSFRPDPADLKRLREWVSGPGAQNIALASAAEFQRRDKVRERQHKRVVHHRCSYCGKGSTDTLRVCSLCKSARYCDRECQVADYKTRHKAECAGFVHPPFTTSFLTEPLGDDKYPQDPLFAKGHLNGVGFWVSVSSSVDCALQTLANPLRPIRDPLEYNRRDIRMLEDPNLGVKYKARTPNLLTLQVLVQNRRKDGKPAVVFGARTRVLTSETPTVTQDVLNGRTEADSITIFTDGGRGAFGKTYASIAIAEDMFDQSPRLLITNVNGTVLKEGVPLPSAVKNGPRGIVALHPGEFALLHMQFRIGDGDLIVSEWDALSCLRALAVPVVAPYDPAVCNTTLLDASISLKTDPVSGKPIDELASPGVTEVRLPFDFYAAEAYYEDLSEKGELAFIKSHRGEKEAEAWARDHAEMAEHALQTMENIRRLGLPAEELNSMFELARNMVSGRRD</sequence>
<keyword evidence="1" id="KW-0479">Metal-binding</keyword>
<dbReference type="EMBL" id="KZ857379">
    <property type="protein sequence ID" value="RDX57336.1"/>
    <property type="molecule type" value="Genomic_DNA"/>
</dbReference>
<evidence type="ECO:0000256" key="1">
    <source>
        <dbReference type="ARBA" id="ARBA00022723"/>
    </source>
</evidence>
<dbReference type="Gene3D" id="6.10.140.2220">
    <property type="match status" value="1"/>
</dbReference>
<dbReference type="PROSITE" id="PS50865">
    <property type="entry name" value="ZF_MYND_2"/>
    <property type="match status" value="1"/>
</dbReference>
<gene>
    <name evidence="6" type="ORF">OH76DRAFT_1550611</name>
</gene>
<protein>
    <recommendedName>
        <fullName evidence="5">MYND-type domain-containing protein</fullName>
    </recommendedName>
</protein>
<name>A0A371DXU5_9APHY</name>
<dbReference type="AlphaFoldDB" id="A0A371DXU5"/>
<keyword evidence="7" id="KW-1185">Reference proteome</keyword>
<evidence type="ECO:0000256" key="3">
    <source>
        <dbReference type="ARBA" id="ARBA00022833"/>
    </source>
</evidence>
<dbReference type="Pfam" id="PF01753">
    <property type="entry name" value="zf-MYND"/>
    <property type="match status" value="1"/>
</dbReference>
<accession>A0A371DXU5</accession>
<dbReference type="OrthoDB" id="2745729at2759"/>
<evidence type="ECO:0000259" key="5">
    <source>
        <dbReference type="PROSITE" id="PS50865"/>
    </source>
</evidence>
<dbReference type="InterPro" id="IPR002893">
    <property type="entry name" value="Znf_MYND"/>
</dbReference>
<reference evidence="6 7" key="1">
    <citation type="journal article" date="2018" name="Biotechnol. Biofuels">
        <title>Integrative visual omics of the white-rot fungus Polyporus brumalis exposes the biotechnological potential of its oxidative enzymes for delignifying raw plant biomass.</title>
        <authorList>
            <person name="Miyauchi S."/>
            <person name="Rancon A."/>
            <person name="Drula E."/>
            <person name="Hage H."/>
            <person name="Chaduli D."/>
            <person name="Favel A."/>
            <person name="Grisel S."/>
            <person name="Henrissat B."/>
            <person name="Herpoel-Gimbert I."/>
            <person name="Ruiz-Duenas F.J."/>
            <person name="Chevret D."/>
            <person name="Hainaut M."/>
            <person name="Lin J."/>
            <person name="Wang M."/>
            <person name="Pangilinan J."/>
            <person name="Lipzen A."/>
            <person name="Lesage-Meessen L."/>
            <person name="Navarro D."/>
            <person name="Riley R."/>
            <person name="Grigoriev I.V."/>
            <person name="Zhou S."/>
            <person name="Raouche S."/>
            <person name="Rosso M.N."/>
        </authorList>
    </citation>
    <scope>NUCLEOTIDE SEQUENCE [LARGE SCALE GENOMIC DNA]</scope>
    <source>
        <strain evidence="6 7">BRFM 1820</strain>
    </source>
</reference>
<organism evidence="6 7">
    <name type="scientific">Lentinus brumalis</name>
    <dbReference type="NCBI Taxonomy" id="2498619"/>
    <lineage>
        <taxon>Eukaryota</taxon>
        <taxon>Fungi</taxon>
        <taxon>Dikarya</taxon>
        <taxon>Basidiomycota</taxon>
        <taxon>Agaricomycotina</taxon>
        <taxon>Agaricomycetes</taxon>
        <taxon>Polyporales</taxon>
        <taxon>Polyporaceae</taxon>
        <taxon>Lentinus</taxon>
    </lineage>
</organism>
<dbReference type="STRING" id="139420.A0A371DXU5"/>
<dbReference type="Proteomes" id="UP000256964">
    <property type="component" value="Unassembled WGS sequence"/>
</dbReference>
<evidence type="ECO:0000256" key="4">
    <source>
        <dbReference type="PROSITE-ProRule" id="PRU00134"/>
    </source>
</evidence>
<proteinExistence type="predicted"/>
<feature type="domain" description="MYND-type" evidence="5">
    <location>
        <begin position="52"/>
        <end position="92"/>
    </location>
</feature>